<evidence type="ECO:0000313" key="12">
    <source>
        <dbReference type="Proteomes" id="UP000002294"/>
    </source>
</evidence>
<feature type="transmembrane region" description="Helical" evidence="10">
    <location>
        <begin position="6"/>
        <end position="26"/>
    </location>
</feature>
<reference evidence="11 12" key="1">
    <citation type="journal article" date="2009" name="Stand. Genomic Sci.">
        <title>Complete genome sequence of Anaerococcus prevotii type strain (PC1).</title>
        <authorList>
            <person name="Labutti K."/>
            <person name="Pukall R."/>
            <person name="Steenblock K."/>
            <person name="Glavina Del Rio T."/>
            <person name="Tice H."/>
            <person name="Copeland A."/>
            <person name="Cheng J.F."/>
            <person name="Lucas S."/>
            <person name="Chen F."/>
            <person name="Nolan M."/>
            <person name="Bruce D."/>
            <person name="Goodwin L."/>
            <person name="Pitluck S."/>
            <person name="Ivanova N."/>
            <person name="Mavromatis K."/>
            <person name="Ovchinnikova G."/>
            <person name="Pati A."/>
            <person name="Chen A."/>
            <person name="Palaniappan K."/>
            <person name="Land M."/>
            <person name="Hauser L."/>
            <person name="Chang Y.J."/>
            <person name="Jeffries C.D."/>
            <person name="Chain P."/>
            <person name="Saunders E."/>
            <person name="Brettin T."/>
            <person name="Detter J.C."/>
            <person name="Han C."/>
            <person name="Goker M."/>
            <person name="Bristow J."/>
            <person name="Eisen J.A."/>
            <person name="Markowitz V."/>
            <person name="Hugenholtz P."/>
            <person name="Kyrpides N.C."/>
            <person name="Klenk H.P."/>
            <person name="Lapidus A."/>
        </authorList>
    </citation>
    <scope>NUCLEOTIDE SEQUENCE [LARGE SCALE GENOMIC DNA]</scope>
    <source>
        <strain evidence="12">ATCC 9321 / DSM 20548 / JCM 6508 / NCTC 11806 / PC1</strain>
    </source>
</reference>
<dbReference type="NCBIfam" id="TIGR00023">
    <property type="entry name" value="glycerol-3-phosphate 1-O-acyltransferase PlsY"/>
    <property type="match status" value="1"/>
</dbReference>
<evidence type="ECO:0000256" key="5">
    <source>
        <dbReference type="ARBA" id="ARBA00022989"/>
    </source>
</evidence>
<comment type="similarity">
    <text evidence="10">Belongs to the PlsY family.</text>
</comment>
<keyword evidence="2 10" id="KW-0444">Lipid biosynthesis</keyword>
<keyword evidence="5 10" id="KW-1133">Transmembrane helix</keyword>
<dbReference type="Proteomes" id="UP000002294">
    <property type="component" value="Chromosome"/>
</dbReference>
<keyword evidence="3 10" id="KW-0808">Transferase</keyword>
<keyword evidence="9 10" id="KW-1208">Phospholipid metabolism</keyword>
<keyword evidence="12" id="KW-1185">Reference proteome</keyword>
<comment type="pathway">
    <text evidence="10">Lipid metabolism; phospholipid metabolism.</text>
</comment>
<dbReference type="EC" id="2.3.1.275" evidence="10"/>
<feature type="transmembrane region" description="Helical" evidence="10">
    <location>
        <begin position="116"/>
        <end position="135"/>
    </location>
</feature>
<name>C7RHI4_ANAPD</name>
<feature type="transmembrane region" description="Helical" evidence="10">
    <location>
        <begin position="141"/>
        <end position="173"/>
    </location>
</feature>
<keyword evidence="4 10" id="KW-0812">Transmembrane</keyword>
<dbReference type="STRING" id="525919.Apre_0917"/>
<dbReference type="KEGG" id="apr:Apre_0917"/>
<keyword evidence="7 10" id="KW-0472">Membrane</keyword>
<evidence type="ECO:0000256" key="9">
    <source>
        <dbReference type="ARBA" id="ARBA00023264"/>
    </source>
</evidence>
<feature type="transmembrane region" description="Helical" evidence="10">
    <location>
        <begin position="47"/>
        <end position="65"/>
    </location>
</feature>
<comment type="function">
    <text evidence="10">Catalyzes the transfer of an acyl group from acyl-phosphate (acyl-PO(4)) to glycerol-3-phosphate (G3P) to form lysophosphatidic acid (LPA). This enzyme utilizes acyl-phosphate as fatty acyl donor, but not acyl-CoA or acyl-ACP.</text>
</comment>
<dbReference type="GO" id="GO:0043772">
    <property type="term" value="F:acyl-phosphate glycerol-3-phosphate acyltransferase activity"/>
    <property type="evidence" value="ECO:0007669"/>
    <property type="project" value="UniProtKB-UniRule"/>
</dbReference>
<dbReference type="eggNOG" id="COG0344">
    <property type="taxonomic scope" value="Bacteria"/>
</dbReference>
<evidence type="ECO:0000256" key="1">
    <source>
        <dbReference type="ARBA" id="ARBA00022475"/>
    </source>
</evidence>
<evidence type="ECO:0000256" key="10">
    <source>
        <dbReference type="HAMAP-Rule" id="MF_01043"/>
    </source>
</evidence>
<dbReference type="HAMAP" id="MF_01043">
    <property type="entry name" value="PlsY"/>
    <property type="match status" value="1"/>
</dbReference>
<evidence type="ECO:0000256" key="2">
    <source>
        <dbReference type="ARBA" id="ARBA00022516"/>
    </source>
</evidence>
<accession>C7RHI4</accession>
<protein>
    <recommendedName>
        <fullName evidence="10">Glycerol-3-phosphate acyltransferase</fullName>
    </recommendedName>
    <alternativeName>
        <fullName evidence="10">Acyl-PO4 G3P acyltransferase</fullName>
    </alternativeName>
    <alternativeName>
        <fullName evidence="10">Acyl-phosphate--glycerol-3-phosphate acyltransferase</fullName>
    </alternativeName>
    <alternativeName>
        <fullName evidence="10">G3P acyltransferase</fullName>
        <shortName evidence="10">GPAT</shortName>
        <ecNumber evidence="10">2.3.1.275</ecNumber>
    </alternativeName>
    <alternativeName>
        <fullName evidence="10">Lysophosphatidic acid synthase</fullName>
        <shortName evidence="10">LPA synthase</shortName>
    </alternativeName>
</protein>
<comment type="subunit">
    <text evidence="10">Probably interacts with PlsX.</text>
</comment>
<comment type="subcellular location">
    <subcellularLocation>
        <location evidence="10">Cell membrane</location>
        <topology evidence="10">Multi-pass membrane protein</topology>
    </subcellularLocation>
</comment>
<gene>
    <name evidence="10" type="primary">plsY</name>
    <name evidence="11" type="ordered locus">Apre_0917</name>
</gene>
<evidence type="ECO:0000313" key="11">
    <source>
        <dbReference type="EMBL" id="ACV28945.1"/>
    </source>
</evidence>
<dbReference type="InterPro" id="IPR003811">
    <property type="entry name" value="G3P_acylTferase_PlsY"/>
</dbReference>
<evidence type="ECO:0000256" key="7">
    <source>
        <dbReference type="ARBA" id="ARBA00023136"/>
    </source>
</evidence>
<dbReference type="EMBL" id="CP001708">
    <property type="protein sequence ID" value="ACV28945.1"/>
    <property type="molecule type" value="Genomic_DNA"/>
</dbReference>
<dbReference type="UniPathway" id="UPA00085"/>
<dbReference type="OrthoDB" id="9777124at2"/>
<dbReference type="HOGENOM" id="CLU_081254_4_0_9"/>
<keyword evidence="8 10" id="KW-0594">Phospholipid biosynthesis</keyword>
<dbReference type="Pfam" id="PF02660">
    <property type="entry name" value="G3P_acyltransf"/>
    <property type="match status" value="1"/>
</dbReference>
<evidence type="ECO:0000256" key="8">
    <source>
        <dbReference type="ARBA" id="ARBA00023209"/>
    </source>
</evidence>
<evidence type="ECO:0000256" key="3">
    <source>
        <dbReference type="ARBA" id="ARBA00022679"/>
    </source>
</evidence>
<feature type="transmembrane region" description="Helical" evidence="10">
    <location>
        <begin position="77"/>
        <end position="95"/>
    </location>
</feature>
<keyword evidence="6 10" id="KW-0443">Lipid metabolism</keyword>
<evidence type="ECO:0000256" key="4">
    <source>
        <dbReference type="ARBA" id="ARBA00022692"/>
    </source>
</evidence>
<dbReference type="RefSeq" id="WP_015777848.1">
    <property type="nucleotide sequence ID" value="NC_013171.1"/>
</dbReference>
<keyword evidence="1 10" id="KW-1003">Cell membrane</keyword>
<dbReference type="SMART" id="SM01207">
    <property type="entry name" value="G3P_acyltransf"/>
    <property type="match status" value="1"/>
</dbReference>
<proteinExistence type="inferred from homology"/>
<evidence type="ECO:0000256" key="6">
    <source>
        <dbReference type="ARBA" id="ARBA00023098"/>
    </source>
</evidence>
<dbReference type="PANTHER" id="PTHR30309">
    <property type="entry name" value="INNER MEMBRANE PROTEIN YGIH"/>
    <property type="match status" value="1"/>
</dbReference>
<dbReference type="AlphaFoldDB" id="C7RHI4"/>
<comment type="catalytic activity">
    <reaction evidence="10">
        <text>an acyl phosphate + sn-glycerol 3-phosphate = a 1-acyl-sn-glycero-3-phosphate + phosphate</text>
        <dbReference type="Rhea" id="RHEA:34075"/>
        <dbReference type="ChEBI" id="CHEBI:43474"/>
        <dbReference type="ChEBI" id="CHEBI:57597"/>
        <dbReference type="ChEBI" id="CHEBI:57970"/>
        <dbReference type="ChEBI" id="CHEBI:59918"/>
        <dbReference type="EC" id="2.3.1.275"/>
    </reaction>
</comment>
<sequence length="191" mass="21024">MIALIVILSYILGSIPFGFIIGKVIFKTDLRKLGSGNVGATNALRNFGRLAGFTTFLFDFLKGSLACYLGEKFGGELGQALAMFFVVIGHMYSFILKFKSGKGVATSFGALLQIDYRFALVLLTIFIVLVLIFRIVSLSSIITAVIAAILAVFTYKLSYISLAIILIASMVVYKHKDNIRRLKLGEEKKIF</sequence>
<dbReference type="GO" id="GO:0005886">
    <property type="term" value="C:plasma membrane"/>
    <property type="evidence" value="ECO:0007669"/>
    <property type="project" value="UniProtKB-SubCell"/>
</dbReference>
<organism evidence="11 12">
    <name type="scientific">Anaerococcus prevotii (strain ATCC 9321 / DSM 20548 / JCM 6508 / NCTC 11806 / PC1)</name>
    <name type="common">Peptostreptococcus prevotii</name>
    <name type="synonym">Peptococcus prevotii</name>
    <dbReference type="NCBI Taxonomy" id="525919"/>
    <lineage>
        <taxon>Bacteria</taxon>
        <taxon>Bacillati</taxon>
        <taxon>Bacillota</taxon>
        <taxon>Tissierellia</taxon>
        <taxon>Tissierellales</taxon>
        <taxon>Peptoniphilaceae</taxon>
        <taxon>Anaerococcus</taxon>
    </lineage>
</organism>
<dbReference type="GO" id="GO:0008654">
    <property type="term" value="P:phospholipid biosynthetic process"/>
    <property type="evidence" value="ECO:0007669"/>
    <property type="project" value="UniProtKB-UniRule"/>
</dbReference>
<dbReference type="PANTHER" id="PTHR30309:SF0">
    <property type="entry name" value="GLYCEROL-3-PHOSPHATE ACYLTRANSFERASE-RELATED"/>
    <property type="match status" value="1"/>
</dbReference>